<evidence type="ECO:0000256" key="1">
    <source>
        <dbReference type="SAM" id="Phobius"/>
    </source>
</evidence>
<keyword evidence="1" id="KW-1133">Transmembrane helix</keyword>
<feature type="transmembrane region" description="Helical" evidence="1">
    <location>
        <begin position="216"/>
        <end position="237"/>
    </location>
</feature>
<name>A0A0F9T7K1_9ZZZZ</name>
<sequence length="324" mass="34460">MVSKTRLDWLALAVTGTLTAVSLVWQHREANRSSGSRPANTTLIHSARRLNRGAGILAGAVLLDSAMEHYRGQFENRAMYTPLITATLSLLASSKGFADLTPHSGKLRNGIYIGTVLTGVAGSGFHLWNVTKRPGGFGWTNLFYSAPLGAPAALILSGVLGHYAERLRSETRNIVPRVLGLPAGQSMALMSAAGLIGTSAEAGLFHFRGSFQNPAMYLPVTAPPLSAVLLTASALAGANRPHLRWASRLCLRFTLLLGVAGACFHALGAARNHGGWRNWRQNLQAGPPLPAPPSFTGLALAGLAAQRLLDEEQSVKAHYLGWHP</sequence>
<feature type="transmembrane region" description="Helical" evidence="1">
    <location>
        <begin position="142"/>
        <end position="163"/>
    </location>
</feature>
<accession>A0A0F9T7K1</accession>
<gene>
    <name evidence="2" type="ORF">LCGC14_0362820</name>
</gene>
<reference evidence="2" key="1">
    <citation type="journal article" date="2015" name="Nature">
        <title>Complex archaea that bridge the gap between prokaryotes and eukaryotes.</title>
        <authorList>
            <person name="Spang A."/>
            <person name="Saw J.H."/>
            <person name="Jorgensen S.L."/>
            <person name="Zaremba-Niedzwiedzka K."/>
            <person name="Martijn J."/>
            <person name="Lind A.E."/>
            <person name="van Eijk R."/>
            <person name="Schleper C."/>
            <person name="Guy L."/>
            <person name="Ettema T.J."/>
        </authorList>
    </citation>
    <scope>NUCLEOTIDE SEQUENCE</scope>
</reference>
<keyword evidence="1" id="KW-0812">Transmembrane</keyword>
<feature type="transmembrane region" description="Helical" evidence="1">
    <location>
        <begin position="249"/>
        <end position="270"/>
    </location>
</feature>
<dbReference type="AlphaFoldDB" id="A0A0F9T7K1"/>
<evidence type="ECO:0000313" key="2">
    <source>
        <dbReference type="EMBL" id="KKN77190.1"/>
    </source>
</evidence>
<feature type="transmembrane region" description="Helical" evidence="1">
    <location>
        <begin position="110"/>
        <end position="130"/>
    </location>
</feature>
<keyword evidence="1" id="KW-0472">Membrane</keyword>
<feature type="transmembrane region" description="Helical" evidence="1">
    <location>
        <begin position="175"/>
        <end position="196"/>
    </location>
</feature>
<organism evidence="2">
    <name type="scientific">marine sediment metagenome</name>
    <dbReference type="NCBI Taxonomy" id="412755"/>
    <lineage>
        <taxon>unclassified sequences</taxon>
        <taxon>metagenomes</taxon>
        <taxon>ecological metagenomes</taxon>
    </lineage>
</organism>
<protein>
    <submittedName>
        <fullName evidence="2">Uncharacterized protein</fullName>
    </submittedName>
</protein>
<proteinExistence type="predicted"/>
<dbReference type="EMBL" id="LAZR01000283">
    <property type="protein sequence ID" value="KKN77190.1"/>
    <property type="molecule type" value="Genomic_DNA"/>
</dbReference>
<comment type="caution">
    <text evidence="2">The sequence shown here is derived from an EMBL/GenBank/DDBJ whole genome shotgun (WGS) entry which is preliminary data.</text>
</comment>